<comment type="caution">
    <text evidence="3">The sequence shown here is derived from an EMBL/GenBank/DDBJ whole genome shotgun (WGS) entry which is preliminary data.</text>
</comment>
<evidence type="ECO:0000256" key="1">
    <source>
        <dbReference type="PIRSR" id="PIRSR602848-1"/>
    </source>
</evidence>
<evidence type="ECO:0000313" key="4">
    <source>
        <dbReference type="Proteomes" id="UP000618343"/>
    </source>
</evidence>
<feature type="binding site" evidence="1">
    <location>
        <position position="118"/>
    </location>
    <ligand>
        <name>Mg(2+)</name>
        <dbReference type="ChEBI" id="CHEBI:18420"/>
    </ligand>
</feature>
<dbReference type="InterPro" id="IPR002848">
    <property type="entry name" value="Translin_fam"/>
</dbReference>
<organism evidence="3 4">
    <name type="scientific">Methanothermococcus okinawensis</name>
    <dbReference type="NCBI Taxonomy" id="155863"/>
    <lineage>
        <taxon>Archaea</taxon>
        <taxon>Methanobacteriati</taxon>
        <taxon>Methanobacteriota</taxon>
        <taxon>Methanomada group</taxon>
        <taxon>Methanococci</taxon>
        <taxon>Methanococcales</taxon>
        <taxon>Methanococcaceae</taxon>
        <taxon>Methanothermococcus</taxon>
    </lineage>
</organism>
<dbReference type="GO" id="GO:0046872">
    <property type="term" value="F:metal ion binding"/>
    <property type="evidence" value="ECO:0007669"/>
    <property type="project" value="UniProtKB-KW"/>
</dbReference>
<proteinExistence type="predicted"/>
<dbReference type="AlphaFoldDB" id="A0A832ZS08"/>
<accession>A0A832ZS08</accession>
<reference evidence="3" key="1">
    <citation type="journal article" date="2020" name="ISME J.">
        <title>Gammaproteobacteria mediating utilization of methyl-, sulfur- and petroleum organic compounds in deep ocean hydrothermal plumes.</title>
        <authorList>
            <person name="Zhou Z."/>
            <person name="Liu Y."/>
            <person name="Pan J."/>
            <person name="Cron B.R."/>
            <person name="Toner B.M."/>
            <person name="Anantharaman K."/>
            <person name="Breier J.A."/>
            <person name="Dick G.J."/>
            <person name="Li M."/>
        </authorList>
    </citation>
    <scope>NUCLEOTIDE SEQUENCE</scope>
    <source>
        <strain evidence="2">SZUA-1453</strain>
        <strain evidence="3">SZUA-1471</strain>
    </source>
</reference>
<dbReference type="Proteomes" id="UP000643554">
    <property type="component" value="Unassembled WGS sequence"/>
</dbReference>
<gene>
    <name evidence="2" type="ORF">EYH15_04070</name>
    <name evidence="3" type="ORF">EYH21_03725</name>
</gene>
<dbReference type="GO" id="GO:0043565">
    <property type="term" value="F:sequence-specific DNA binding"/>
    <property type="evidence" value="ECO:0007669"/>
    <property type="project" value="InterPro"/>
</dbReference>
<dbReference type="Proteomes" id="UP000618343">
    <property type="component" value="Unassembled WGS sequence"/>
</dbReference>
<keyword evidence="1" id="KW-0460">Magnesium</keyword>
<dbReference type="Gene3D" id="1.20.58.2140">
    <property type="match status" value="1"/>
</dbReference>
<dbReference type="Pfam" id="PF01997">
    <property type="entry name" value="Translin"/>
    <property type="match status" value="1"/>
</dbReference>
<name>A0A832ZS08_9EURY</name>
<dbReference type="SUPFAM" id="SSF74784">
    <property type="entry name" value="Translin"/>
    <property type="match status" value="1"/>
</dbReference>
<keyword evidence="1" id="KW-0479">Metal-binding</keyword>
<dbReference type="EMBL" id="DQUO01000040">
    <property type="protein sequence ID" value="HIP91388.1"/>
    <property type="molecule type" value="Genomic_DNA"/>
</dbReference>
<feature type="binding site" evidence="1">
    <location>
        <position position="80"/>
    </location>
    <ligand>
        <name>Mg(2+)</name>
        <dbReference type="ChEBI" id="CHEBI:18420"/>
    </ligand>
</feature>
<sequence>MEKIDLMKYFEKKDSTREEILKIYREIVRDCAMNIRRVQKMKRDEISFDMIEKLKKLEELTKEYYDFGKYLNLPQQEFVEFQVFYSIVFEDRYLDYHELPLEVKPENYILGICDVVGELRRMVLESIKNDDVERAEKYYRFMEKIYDDVIKYDHYYVIEGLRKKQDMCRGILERTYGDLVTFLENLKLRKELEKIKK</sequence>
<dbReference type="InterPro" id="IPR036081">
    <property type="entry name" value="Translin_sf"/>
</dbReference>
<dbReference type="PANTHER" id="PTHR10741">
    <property type="entry name" value="TRANSLIN AND TRANSLIN ASSOCIATED PROTEIN X"/>
    <property type="match status" value="1"/>
</dbReference>
<protein>
    <submittedName>
        <fullName evidence="3">Haloacid dehalogenase</fullName>
    </submittedName>
</protein>
<evidence type="ECO:0000313" key="3">
    <source>
        <dbReference type="EMBL" id="HIP91388.1"/>
    </source>
</evidence>
<dbReference type="CDD" id="cd14820">
    <property type="entry name" value="TRAX"/>
    <property type="match status" value="1"/>
</dbReference>
<evidence type="ECO:0000313" key="2">
    <source>
        <dbReference type="EMBL" id="HIP84644.1"/>
    </source>
</evidence>
<dbReference type="EMBL" id="DQUI01000067">
    <property type="protein sequence ID" value="HIP84644.1"/>
    <property type="molecule type" value="Genomic_DNA"/>
</dbReference>